<feature type="compositionally biased region" description="Polar residues" evidence="4">
    <location>
        <begin position="1172"/>
        <end position="1182"/>
    </location>
</feature>
<evidence type="ECO:0000256" key="4">
    <source>
        <dbReference type="SAM" id="MobiDB-lite"/>
    </source>
</evidence>
<feature type="compositionally biased region" description="Polar residues" evidence="4">
    <location>
        <begin position="1072"/>
        <end position="1088"/>
    </location>
</feature>
<feature type="compositionally biased region" description="Low complexity" evidence="4">
    <location>
        <begin position="497"/>
        <end position="520"/>
    </location>
</feature>
<dbReference type="Proteomes" id="UP000422736">
    <property type="component" value="Chromosome 7"/>
</dbReference>
<dbReference type="InterPro" id="IPR000261">
    <property type="entry name" value="EH_dom"/>
</dbReference>
<keyword evidence="2 3" id="KW-0175">Coiled coil</keyword>
<dbReference type="SUPFAM" id="SSF46934">
    <property type="entry name" value="UBA-like"/>
    <property type="match status" value="1"/>
</dbReference>
<dbReference type="Gene3D" id="1.10.8.10">
    <property type="entry name" value="DNA helicase RuvA subunit, C-terminal domain"/>
    <property type="match status" value="1"/>
</dbReference>
<feature type="domain" description="EF-hand" evidence="7">
    <location>
        <begin position="190"/>
        <end position="225"/>
    </location>
</feature>
<feature type="region of interest" description="Disordered" evidence="4">
    <location>
        <begin position="448"/>
        <end position="587"/>
    </location>
</feature>
<dbReference type="InterPro" id="IPR018247">
    <property type="entry name" value="EF_Hand_1_Ca_BS"/>
</dbReference>
<dbReference type="CDD" id="cd00052">
    <property type="entry name" value="EH"/>
    <property type="match status" value="3"/>
</dbReference>
<dbReference type="InterPro" id="IPR015940">
    <property type="entry name" value="UBA"/>
</dbReference>
<dbReference type="EMBL" id="CP015061">
    <property type="protein sequence ID" value="QGN18084.1"/>
    <property type="molecule type" value="Genomic_DNA"/>
</dbReference>
<dbReference type="SMART" id="SM00165">
    <property type="entry name" value="UBA"/>
    <property type="match status" value="1"/>
</dbReference>
<dbReference type="InterPro" id="IPR011992">
    <property type="entry name" value="EF-hand-dom_pair"/>
</dbReference>
<feature type="domain" description="EH" evidence="6">
    <location>
        <begin position="158"/>
        <end position="250"/>
    </location>
</feature>
<gene>
    <name evidence="8" type="primary">EDE1</name>
    <name evidence="8" type="ORF">FIM1_4403</name>
</gene>
<sequence length="1264" mass="137927">MSGIAFRVPLTGEEKQAFSQHFTRLDDEQLGIVTGEALRPLFSQSGLTAQQLSQIWTICDTENAGFLKEDQFYAAMRMIAHLQQNPSAPITLELYQTPASKLPVFNQQAGVQSSGAGTGAAPPATVQRNGSVMNRSVSKTNTGSPSTYAVIPVCTPHDYAKFSQLFDRSTDGSGVLAGNKAREIFIKAKLPTQTLGAIWGLCDRNNSGSLDKIEFVMAMHLIQLTLQQNPAVQNLPSVLPNYLWNSLTSTASSSMTPLSANNTGFSFSSGNGSVVRHSSIARKPSLSRLPSGTFSNAAVDWTLTPEKKQQFDAIFDSLDKEKKGSLGSNVLVPFFLTSKLGQDVLATVWDLADIHNSPVFTKVEFAIAMFLIQKKNAGIDLPDVVPDQLLHSPALGLYQNNQQQQQQQPAPRSPIALPKSNEAAPAYQNLPAPVQVQKTSSSALDDLLGLNESFTPPPQQAQLQSQPQSPPPPPAHAPSNMRKFRPTSTFGQTMIPEESNPSQEPEQQQQQQQFAQSNFSRSTNAPPPPPSKRNSSLPNVPNFTGTIGSSGSSAAASTPGTVGTNRSIIPNVSSSAPPSSLSQATTELANLSTQVSSLTTQATKVHGEKTAAQNELTRITNMKASIESKLVTLRASYDAEVRQTEEIQTQLNSLRQENESLKQQTAVAEANYHAAQAQNEDLQRQLQEAQEEDRQLKERLAQFNTLTAELQEKLSQTQENVKVEKSRVDVHAKQLEVAEVTSSNLQEEIQALEQTLGVYLSKHKELNDYKATIEAQHAEMQNKHQAYLAKSEEIQAREAEVQARTAEVEKQEQLYREQVAQLQQMFDDLQKKKAEFDAVNSDFEKQQYDYADRVQKFSESQMKFAMGEIPDDEYTNELLQQKKSTAQSTEGGDDEEKQESVFDKDVPTPVSQTEPDDEERNQQLQNGELHEDQQANQQGTEDEVAAEAMADSFEGSLNEYGIPRTGSTTSSTANNPPQSVRDEVDSEPKENALPDIDQQLEDEDEDDNVESGEKEEKKEDAPKAISNEQLPGGWSTGSTLEKEEASHSNPDSGSGSDSDSIKKTPVLGPQDKSASSVGKDSNQLPQIQNLTLDNDELSSSDEDEQERFESPEKNVPSKTDTPEFVNQFEHISHQDLDDNVFHDASSVRPFSTAESTNAPVGNDEWDEIFSGLGNNTNTSRSVGNGGAAPSAPPVHLQHPMPSTGSVPTSGSSKPPIDRGIAVTPKSLAIEELSSMGFSKEEATKALEKCDWDLDDATNLLLDGA</sequence>
<dbReference type="PROSITE" id="PS50222">
    <property type="entry name" value="EF_HAND_2"/>
    <property type="match status" value="1"/>
</dbReference>
<keyword evidence="9" id="KW-1185">Reference proteome</keyword>
<feature type="compositionally biased region" description="Basic and acidic residues" evidence="4">
    <location>
        <begin position="1011"/>
        <end position="1022"/>
    </location>
</feature>
<dbReference type="PANTHER" id="PTHR11216">
    <property type="entry name" value="EH DOMAIN"/>
    <property type="match status" value="1"/>
</dbReference>
<feature type="compositionally biased region" description="Basic and acidic residues" evidence="4">
    <location>
        <begin position="980"/>
        <end position="992"/>
    </location>
</feature>
<evidence type="ECO:0000256" key="1">
    <source>
        <dbReference type="ARBA" id="ARBA00022837"/>
    </source>
</evidence>
<name>A0ABX6F232_KLUMA</name>
<evidence type="ECO:0000259" key="7">
    <source>
        <dbReference type="PROSITE" id="PS50222"/>
    </source>
</evidence>
<evidence type="ECO:0000256" key="3">
    <source>
        <dbReference type="SAM" id="Coils"/>
    </source>
</evidence>
<dbReference type="SMART" id="SM00054">
    <property type="entry name" value="EFh"/>
    <property type="match status" value="2"/>
</dbReference>
<reference evidence="8 9" key="1">
    <citation type="submission" date="2016-03" db="EMBL/GenBank/DDBJ databases">
        <title>How can Kluyveromyces marxianus grow so fast - potential evolutionary course in Saccharomyces Complex revealed by comparative genomics.</title>
        <authorList>
            <person name="Mo W."/>
            <person name="Lu W."/>
            <person name="Yang X."/>
            <person name="Qi J."/>
            <person name="Lv H."/>
        </authorList>
    </citation>
    <scope>NUCLEOTIDE SEQUENCE [LARGE SCALE GENOMIC DNA]</scope>
    <source>
        <strain evidence="8 9">FIM1</strain>
    </source>
</reference>
<dbReference type="CDD" id="cd14285">
    <property type="entry name" value="UBA_scEDE1_like"/>
    <property type="match status" value="1"/>
</dbReference>
<feature type="compositionally biased region" description="Acidic residues" evidence="4">
    <location>
        <begin position="998"/>
        <end position="1010"/>
    </location>
</feature>
<feature type="domain" description="EH" evidence="6">
    <location>
        <begin position="307"/>
        <end position="396"/>
    </location>
</feature>
<feature type="domain" description="EH" evidence="6">
    <location>
        <begin position="14"/>
        <end position="103"/>
    </location>
</feature>
<dbReference type="PROSITE" id="PS00018">
    <property type="entry name" value="EF_HAND_1"/>
    <property type="match status" value="1"/>
</dbReference>
<feature type="compositionally biased region" description="Acidic residues" evidence="4">
    <location>
        <begin position="1093"/>
        <end position="1106"/>
    </location>
</feature>
<accession>A0ABX6F232</accession>
<dbReference type="PROSITE" id="PS50031">
    <property type="entry name" value="EH"/>
    <property type="match status" value="3"/>
</dbReference>
<feature type="compositionally biased region" description="Polar residues" evidence="4">
    <location>
        <begin position="532"/>
        <end position="543"/>
    </location>
</feature>
<dbReference type="SUPFAM" id="SSF90257">
    <property type="entry name" value="Myosin rod fragments"/>
    <property type="match status" value="1"/>
</dbReference>
<proteinExistence type="predicted"/>
<dbReference type="Pfam" id="PF00627">
    <property type="entry name" value="UBA"/>
    <property type="match status" value="1"/>
</dbReference>
<feature type="region of interest" description="Disordered" evidence="4">
    <location>
        <begin position="883"/>
        <end position="1123"/>
    </location>
</feature>
<keyword evidence="1" id="KW-0106">Calcium</keyword>
<dbReference type="Pfam" id="PF12763">
    <property type="entry name" value="EH"/>
    <property type="match status" value="3"/>
</dbReference>
<evidence type="ECO:0000259" key="5">
    <source>
        <dbReference type="PROSITE" id="PS50030"/>
    </source>
</evidence>
<evidence type="ECO:0000259" key="6">
    <source>
        <dbReference type="PROSITE" id="PS50031"/>
    </source>
</evidence>
<organism evidence="8 9">
    <name type="scientific">Kluyveromyces marxianus</name>
    <name type="common">Yeast</name>
    <name type="synonym">Candida kefyr</name>
    <dbReference type="NCBI Taxonomy" id="4911"/>
    <lineage>
        <taxon>Eukaryota</taxon>
        <taxon>Fungi</taxon>
        <taxon>Dikarya</taxon>
        <taxon>Ascomycota</taxon>
        <taxon>Saccharomycotina</taxon>
        <taxon>Saccharomycetes</taxon>
        <taxon>Saccharomycetales</taxon>
        <taxon>Saccharomycetaceae</taxon>
        <taxon>Kluyveromyces</taxon>
    </lineage>
</organism>
<dbReference type="SMART" id="SM00027">
    <property type="entry name" value="EH"/>
    <property type="match status" value="3"/>
</dbReference>
<feature type="domain" description="UBA" evidence="5">
    <location>
        <begin position="1221"/>
        <end position="1263"/>
    </location>
</feature>
<dbReference type="PANTHER" id="PTHR11216:SF170">
    <property type="entry name" value="DYNAMIN ASSOCIATED PROTEIN 160, ISOFORM D"/>
    <property type="match status" value="1"/>
</dbReference>
<feature type="compositionally biased region" description="Low complexity" evidence="4">
    <location>
        <begin position="544"/>
        <end position="582"/>
    </location>
</feature>
<evidence type="ECO:0000313" key="8">
    <source>
        <dbReference type="EMBL" id="QGN18084.1"/>
    </source>
</evidence>
<dbReference type="InterPro" id="IPR009060">
    <property type="entry name" value="UBA-like_sf"/>
</dbReference>
<feature type="compositionally biased region" description="Low complexity" evidence="4">
    <location>
        <begin position="1199"/>
        <end position="1214"/>
    </location>
</feature>
<feature type="region of interest" description="Disordered" evidence="4">
    <location>
        <begin position="1151"/>
        <end position="1221"/>
    </location>
</feature>
<dbReference type="InterPro" id="IPR002048">
    <property type="entry name" value="EF_hand_dom"/>
</dbReference>
<dbReference type="SUPFAM" id="SSF47473">
    <property type="entry name" value="EF-hand"/>
    <property type="match status" value="3"/>
</dbReference>
<evidence type="ECO:0000256" key="2">
    <source>
        <dbReference type="ARBA" id="ARBA00023054"/>
    </source>
</evidence>
<dbReference type="PROSITE" id="PS50030">
    <property type="entry name" value="UBA"/>
    <property type="match status" value="1"/>
</dbReference>
<feature type="coiled-coil region" evidence="3">
    <location>
        <begin position="789"/>
        <end position="839"/>
    </location>
</feature>
<feature type="compositionally biased region" description="Polar residues" evidence="4">
    <location>
        <begin position="965"/>
        <end position="978"/>
    </location>
</feature>
<dbReference type="Gene3D" id="1.10.238.10">
    <property type="entry name" value="EF-hand"/>
    <property type="match status" value="3"/>
</dbReference>
<protein>
    <submittedName>
        <fullName evidence="8">EH domain-containing and endocytosis protein 1</fullName>
    </submittedName>
</protein>
<feature type="coiled-coil region" evidence="3">
    <location>
        <begin position="637"/>
        <end position="762"/>
    </location>
</feature>
<evidence type="ECO:0000313" key="9">
    <source>
        <dbReference type="Proteomes" id="UP000422736"/>
    </source>
</evidence>